<proteinExistence type="predicted"/>
<protein>
    <submittedName>
        <fullName evidence="2">DUF2085 domain-containing protein</fullName>
    </submittedName>
</protein>
<organism evidence="2 4">
    <name type="scientific">Methanosarcina flavescens</name>
    <dbReference type="NCBI Taxonomy" id="1715806"/>
    <lineage>
        <taxon>Archaea</taxon>
        <taxon>Methanobacteriati</taxon>
        <taxon>Methanobacteriota</taxon>
        <taxon>Stenosarchaea group</taxon>
        <taxon>Methanomicrobia</taxon>
        <taxon>Methanosarcinales</taxon>
        <taxon>Methanosarcinaceae</taxon>
        <taxon>Methanosarcina</taxon>
    </lineage>
</organism>
<evidence type="ECO:0000313" key="4">
    <source>
        <dbReference type="Proteomes" id="UP000053087"/>
    </source>
</evidence>
<dbReference type="RefSeq" id="WP_082384106.1">
    <property type="nucleotide sequence ID" value="NZ_CP032683.1"/>
</dbReference>
<dbReference type="InterPro" id="IPR019206">
    <property type="entry name" value="DUF2085_TM"/>
</dbReference>
<reference evidence="2" key="2">
    <citation type="submission" date="2018-10" db="EMBL/GenBank/DDBJ databases">
        <authorList>
            <person name="Fischer M.A."/>
            <person name="Kern T."/>
            <person name="Deppenmeier U."/>
            <person name="Schmitz R.A."/>
            <person name="Rother M."/>
        </authorList>
    </citation>
    <scope>NUCLEOTIDE SEQUENCE</scope>
    <source>
        <strain evidence="2">E03.2</strain>
    </source>
</reference>
<accession>A0A660HVM8</accession>
<evidence type="ECO:0000313" key="5">
    <source>
        <dbReference type="Proteomes" id="UP000585579"/>
    </source>
</evidence>
<dbReference type="AlphaFoldDB" id="A0A660HVM8"/>
<sequence>MNLKSAKVNKYLKSINIWLRQSNLCHSKPDRCFVYKNRHLPLCARCTGIILGGLIYLISSKLFFFILPINPTYLNYKLCFVLAIPMVIDGGLQYLGYKQSTNNRRFATGFLFGIGSVIFCLNITEWFFLQLNA</sequence>
<dbReference type="Proteomes" id="UP000585579">
    <property type="component" value="Unassembled WGS sequence"/>
</dbReference>
<dbReference type="KEGG" id="mfz:AOB57_014090"/>
<keyword evidence="1" id="KW-1133">Transmembrane helix</keyword>
<reference evidence="2 4" key="1">
    <citation type="journal article" date="2016" name="Int. J. Syst. Evol. Microbiol.">
        <title>Methanosarcina flavescens sp. nov., a methanogenic archaeon isolated from a full-scale anaerobic digester.</title>
        <authorList>
            <person name="Kern T."/>
            <person name="Fischer M.A."/>
            <person name="Deppenmeier U."/>
            <person name="Schmitz R.A."/>
            <person name="Rother M."/>
        </authorList>
    </citation>
    <scope>NUCLEOTIDE SEQUENCE [LARGE SCALE GENOMIC DNA]</scope>
    <source>
        <strain evidence="2 4">E03.2</strain>
    </source>
</reference>
<feature type="transmembrane region" description="Helical" evidence="1">
    <location>
        <begin position="109"/>
        <end position="129"/>
    </location>
</feature>
<feature type="transmembrane region" description="Helical" evidence="1">
    <location>
        <begin position="73"/>
        <end position="97"/>
    </location>
</feature>
<name>A0A660HVM8_9EURY</name>
<dbReference type="Pfam" id="PF09858">
    <property type="entry name" value="DUF2085"/>
    <property type="match status" value="1"/>
</dbReference>
<dbReference type="Proteomes" id="UP000053087">
    <property type="component" value="Chromosome"/>
</dbReference>
<dbReference type="OrthoDB" id="147375at2157"/>
<dbReference type="EMBL" id="CP032683">
    <property type="protein sequence ID" value="AYK16169.1"/>
    <property type="molecule type" value="Genomic_DNA"/>
</dbReference>
<evidence type="ECO:0000313" key="2">
    <source>
        <dbReference type="EMBL" id="AYK16169.1"/>
    </source>
</evidence>
<keyword evidence="1" id="KW-0812">Transmembrane</keyword>
<evidence type="ECO:0000313" key="3">
    <source>
        <dbReference type="EMBL" id="NLK31732.1"/>
    </source>
</evidence>
<reference evidence="3 5" key="3">
    <citation type="journal article" date="2020" name="Biotechnol. Biofuels">
        <title>New insights from the biogas microbiome by comprehensive genome-resolved metagenomics of nearly 1600 species originating from multiple anaerobic digesters.</title>
        <authorList>
            <person name="Campanaro S."/>
            <person name="Treu L."/>
            <person name="Rodriguez-R L.M."/>
            <person name="Kovalovszki A."/>
            <person name="Ziels R.M."/>
            <person name="Maus I."/>
            <person name="Zhu X."/>
            <person name="Kougias P.G."/>
            <person name="Basile A."/>
            <person name="Luo G."/>
            <person name="Schluter A."/>
            <person name="Konstantinidis K.T."/>
            <person name="Angelidaki I."/>
        </authorList>
    </citation>
    <scope>NUCLEOTIDE SEQUENCE [LARGE SCALE GENOMIC DNA]</scope>
    <source>
        <strain evidence="3">AS22ysBPME_46</strain>
    </source>
</reference>
<gene>
    <name evidence="2" type="ORF">AOB57_014090</name>
    <name evidence="3" type="ORF">GX302_02495</name>
</gene>
<keyword evidence="4" id="KW-1185">Reference proteome</keyword>
<feature type="transmembrane region" description="Helical" evidence="1">
    <location>
        <begin position="46"/>
        <end position="67"/>
    </location>
</feature>
<keyword evidence="1" id="KW-0472">Membrane</keyword>
<dbReference type="EMBL" id="JAAYQL010000014">
    <property type="protein sequence ID" value="NLK31732.1"/>
    <property type="molecule type" value="Genomic_DNA"/>
</dbReference>
<evidence type="ECO:0000256" key="1">
    <source>
        <dbReference type="SAM" id="Phobius"/>
    </source>
</evidence>
<dbReference type="GeneID" id="95973055"/>